<dbReference type="Proteomes" id="UP000201838">
    <property type="component" value="Unassembled WGS sequence"/>
</dbReference>
<evidence type="ECO:0000256" key="4">
    <source>
        <dbReference type="ARBA" id="ARBA00022475"/>
    </source>
</evidence>
<dbReference type="InterPro" id="IPR002781">
    <property type="entry name" value="TM_pro_TauE-like"/>
</dbReference>
<comment type="subcellular location">
    <subcellularLocation>
        <location evidence="1 8">Cell membrane</location>
        <topology evidence="1 8">Multi-pass membrane protein</topology>
    </subcellularLocation>
</comment>
<reference evidence="9 10" key="1">
    <citation type="submission" date="2017-05" db="EMBL/GenBank/DDBJ databases">
        <authorList>
            <person name="Song R."/>
            <person name="Chenine A.L."/>
            <person name="Ruprecht R.M."/>
        </authorList>
    </citation>
    <scope>NUCLEOTIDE SEQUENCE [LARGE SCALE GENOMIC DNA]</scope>
    <source>
        <strain evidence="9 10">CECT 8489</strain>
    </source>
</reference>
<feature type="transmembrane region" description="Helical" evidence="8">
    <location>
        <begin position="147"/>
        <end position="169"/>
    </location>
</feature>
<dbReference type="InterPro" id="IPR052017">
    <property type="entry name" value="TSUP"/>
</dbReference>
<accession>A0A238J491</accession>
<dbReference type="OrthoDB" id="9800873at2"/>
<name>A0A238J491_9RHOB</name>
<evidence type="ECO:0000256" key="6">
    <source>
        <dbReference type="ARBA" id="ARBA00022989"/>
    </source>
</evidence>
<evidence type="ECO:0000256" key="1">
    <source>
        <dbReference type="ARBA" id="ARBA00004651"/>
    </source>
</evidence>
<organism evidence="9 10">
    <name type="scientific">Boseongicola aestuarii</name>
    <dbReference type="NCBI Taxonomy" id="1470561"/>
    <lineage>
        <taxon>Bacteria</taxon>
        <taxon>Pseudomonadati</taxon>
        <taxon>Pseudomonadota</taxon>
        <taxon>Alphaproteobacteria</taxon>
        <taxon>Rhodobacterales</taxon>
        <taxon>Paracoccaceae</taxon>
        <taxon>Boseongicola</taxon>
    </lineage>
</organism>
<evidence type="ECO:0000313" key="9">
    <source>
        <dbReference type="EMBL" id="SMX25153.1"/>
    </source>
</evidence>
<evidence type="ECO:0000256" key="2">
    <source>
        <dbReference type="ARBA" id="ARBA00009142"/>
    </source>
</evidence>
<comment type="similarity">
    <text evidence="2 8">Belongs to the 4-toluene sulfonate uptake permease (TSUP) (TC 2.A.102) family.</text>
</comment>
<dbReference type="PANTHER" id="PTHR30269:SF32">
    <property type="entry name" value="MEMBRANE TRANSPORTER PROTEIN-RELATED"/>
    <property type="match status" value="1"/>
</dbReference>
<keyword evidence="5 8" id="KW-0812">Transmembrane</keyword>
<keyword evidence="7 8" id="KW-0472">Membrane</keyword>
<evidence type="ECO:0000256" key="5">
    <source>
        <dbReference type="ARBA" id="ARBA00022692"/>
    </source>
</evidence>
<dbReference type="RefSeq" id="WP_093975353.1">
    <property type="nucleotide sequence ID" value="NZ_FXXQ01000012.1"/>
</dbReference>
<dbReference type="PANTHER" id="PTHR30269">
    <property type="entry name" value="TRANSMEMBRANE PROTEIN YFCA"/>
    <property type="match status" value="1"/>
</dbReference>
<feature type="transmembrane region" description="Helical" evidence="8">
    <location>
        <begin position="82"/>
        <end position="101"/>
    </location>
</feature>
<feature type="transmembrane region" description="Helical" evidence="8">
    <location>
        <begin position="38"/>
        <end position="62"/>
    </location>
</feature>
<feature type="transmembrane region" description="Helical" evidence="8">
    <location>
        <begin position="238"/>
        <end position="255"/>
    </location>
</feature>
<evidence type="ECO:0000256" key="8">
    <source>
        <dbReference type="RuleBase" id="RU363041"/>
    </source>
</evidence>
<keyword evidence="3" id="KW-0813">Transport</keyword>
<keyword evidence="4 8" id="KW-1003">Cell membrane</keyword>
<keyword evidence="6 8" id="KW-1133">Transmembrane helix</keyword>
<evidence type="ECO:0000313" key="10">
    <source>
        <dbReference type="Proteomes" id="UP000201838"/>
    </source>
</evidence>
<dbReference type="AlphaFoldDB" id="A0A238J491"/>
<feature type="transmembrane region" description="Helical" evidence="8">
    <location>
        <begin position="206"/>
        <end position="226"/>
    </location>
</feature>
<protein>
    <recommendedName>
        <fullName evidence="8">Probable membrane transporter protein</fullName>
    </recommendedName>
</protein>
<sequence length="257" mass="27093">MNFELVASLGPVLMLACVALALFAGFVKGTVGFALPMIMISGLASFLPPDVALAGLIVPAVVANLWQALRNGIVAAMASARVHWRFLAVLLGFIAASAQLVTVLPASVLFLILGIPVSTFALIQLIGWRPRIDARNRRPVEIGSGALAGFLGGISGVWGPPFVLYLTALNTPKAEQMRVQGVVYSAGAIMLALAHIKSGVLTAPSVTLSSLLLIPALVGLYIGFLVQDRMDQDKFRKMTLLVLIVAGLNLIRRGIMG</sequence>
<dbReference type="Pfam" id="PF01925">
    <property type="entry name" value="TauE"/>
    <property type="match status" value="1"/>
</dbReference>
<evidence type="ECO:0000256" key="3">
    <source>
        <dbReference type="ARBA" id="ARBA00022448"/>
    </source>
</evidence>
<dbReference type="GO" id="GO:0005886">
    <property type="term" value="C:plasma membrane"/>
    <property type="evidence" value="ECO:0007669"/>
    <property type="project" value="UniProtKB-SubCell"/>
</dbReference>
<feature type="transmembrane region" description="Helical" evidence="8">
    <location>
        <begin position="6"/>
        <end position="26"/>
    </location>
</feature>
<evidence type="ECO:0000256" key="7">
    <source>
        <dbReference type="ARBA" id="ARBA00023136"/>
    </source>
</evidence>
<gene>
    <name evidence="9" type="ORF">BOA8489_03288</name>
</gene>
<feature type="transmembrane region" description="Helical" evidence="8">
    <location>
        <begin position="108"/>
        <end position="127"/>
    </location>
</feature>
<proteinExistence type="inferred from homology"/>
<dbReference type="EMBL" id="FXXQ01000012">
    <property type="protein sequence ID" value="SMX25153.1"/>
    <property type="molecule type" value="Genomic_DNA"/>
</dbReference>
<keyword evidence="10" id="KW-1185">Reference proteome</keyword>